<evidence type="ECO:0000256" key="5">
    <source>
        <dbReference type="ARBA" id="ARBA00023004"/>
    </source>
</evidence>
<proteinExistence type="predicted"/>
<dbReference type="GO" id="GO:0005783">
    <property type="term" value="C:endoplasmic reticulum"/>
    <property type="evidence" value="ECO:0007669"/>
    <property type="project" value="TreeGrafter"/>
</dbReference>
<dbReference type="EMBL" id="PDNB01000039">
    <property type="protein sequence ID" value="PGH14037.1"/>
    <property type="molecule type" value="Genomic_DNA"/>
</dbReference>
<keyword evidence="9" id="KW-1185">Reference proteome</keyword>
<dbReference type="Gene3D" id="2.60.120.620">
    <property type="entry name" value="q2cbj1_9rhob like domain"/>
    <property type="match status" value="1"/>
</dbReference>
<dbReference type="InterPro" id="IPR044862">
    <property type="entry name" value="Pro_4_hyd_alph_FE2OG_OXY"/>
</dbReference>
<name>A0A2B7XZY7_9EURO</name>
<dbReference type="GO" id="GO:0031418">
    <property type="term" value="F:L-ascorbic acid binding"/>
    <property type="evidence" value="ECO:0007669"/>
    <property type="project" value="InterPro"/>
</dbReference>
<feature type="region of interest" description="Disordered" evidence="6">
    <location>
        <begin position="1"/>
        <end position="42"/>
    </location>
</feature>
<protein>
    <recommendedName>
        <fullName evidence="7">Prolyl 4-hydroxylase alpha subunit domain-containing protein</fullName>
    </recommendedName>
</protein>
<evidence type="ECO:0000313" key="9">
    <source>
        <dbReference type="Proteomes" id="UP000223968"/>
    </source>
</evidence>
<organism evidence="8 9">
    <name type="scientific">Helicocarpus griseus UAMH5409</name>
    <dbReference type="NCBI Taxonomy" id="1447875"/>
    <lineage>
        <taxon>Eukaryota</taxon>
        <taxon>Fungi</taxon>
        <taxon>Dikarya</taxon>
        <taxon>Ascomycota</taxon>
        <taxon>Pezizomycotina</taxon>
        <taxon>Eurotiomycetes</taxon>
        <taxon>Eurotiomycetidae</taxon>
        <taxon>Onygenales</taxon>
        <taxon>Ajellomycetaceae</taxon>
        <taxon>Helicocarpus</taxon>
    </lineage>
</organism>
<evidence type="ECO:0000259" key="7">
    <source>
        <dbReference type="SMART" id="SM00702"/>
    </source>
</evidence>
<keyword evidence="2" id="KW-0479">Metal-binding</keyword>
<dbReference type="OrthoDB" id="69177at2759"/>
<dbReference type="GO" id="GO:0004656">
    <property type="term" value="F:procollagen-proline 4-dioxygenase activity"/>
    <property type="evidence" value="ECO:0007669"/>
    <property type="project" value="TreeGrafter"/>
</dbReference>
<accession>A0A2B7XZY7</accession>
<reference evidence="8 9" key="1">
    <citation type="submission" date="2017-10" db="EMBL/GenBank/DDBJ databases">
        <title>Comparative genomics in systemic dimorphic fungi from Ajellomycetaceae.</title>
        <authorList>
            <person name="Munoz J.F."/>
            <person name="Mcewen J.G."/>
            <person name="Clay O.K."/>
            <person name="Cuomo C.A."/>
        </authorList>
    </citation>
    <scope>NUCLEOTIDE SEQUENCE [LARGE SCALE GENOMIC DNA]</scope>
    <source>
        <strain evidence="8 9">UAMH5409</strain>
    </source>
</reference>
<keyword evidence="4" id="KW-0560">Oxidoreductase</keyword>
<feature type="compositionally biased region" description="Low complexity" evidence="6">
    <location>
        <begin position="8"/>
        <end position="33"/>
    </location>
</feature>
<evidence type="ECO:0000256" key="2">
    <source>
        <dbReference type="ARBA" id="ARBA00022723"/>
    </source>
</evidence>
<evidence type="ECO:0000256" key="3">
    <source>
        <dbReference type="ARBA" id="ARBA00022964"/>
    </source>
</evidence>
<dbReference type="FunFam" id="2.60.120.620:FF:000021">
    <property type="entry name" value="WGS project CABT00000000 data, contig 2.8"/>
    <property type="match status" value="1"/>
</dbReference>
<dbReference type="GO" id="GO:0005506">
    <property type="term" value="F:iron ion binding"/>
    <property type="evidence" value="ECO:0007669"/>
    <property type="project" value="InterPro"/>
</dbReference>
<evidence type="ECO:0000256" key="6">
    <source>
        <dbReference type="SAM" id="MobiDB-lite"/>
    </source>
</evidence>
<dbReference type="AlphaFoldDB" id="A0A2B7XZY7"/>
<dbReference type="InterPro" id="IPR045054">
    <property type="entry name" value="P4HA-like"/>
</dbReference>
<evidence type="ECO:0000313" key="8">
    <source>
        <dbReference type="EMBL" id="PGH14037.1"/>
    </source>
</evidence>
<comment type="cofactor">
    <cofactor evidence="1">
        <name>L-ascorbate</name>
        <dbReference type="ChEBI" id="CHEBI:38290"/>
    </cofactor>
</comment>
<dbReference type="PANTHER" id="PTHR10869:SF236">
    <property type="entry name" value="PROLYL 4-HYDROXYLASE ALPHA SUBUNIT DOMAIN-CONTAINING PROTEIN"/>
    <property type="match status" value="1"/>
</dbReference>
<gene>
    <name evidence="8" type="ORF">AJ79_03307</name>
</gene>
<evidence type="ECO:0000256" key="4">
    <source>
        <dbReference type="ARBA" id="ARBA00023002"/>
    </source>
</evidence>
<dbReference type="InterPro" id="IPR006620">
    <property type="entry name" value="Pro_4_hyd_alph"/>
</dbReference>
<feature type="domain" description="Prolyl 4-hydroxylase alpha subunit" evidence="7">
    <location>
        <begin position="59"/>
        <end position="272"/>
    </location>
</feature>
<evidence type="ECO:0000256" key="1">
    <source>
        <dbReference type="ARBA" id="ARBA00001961"/>
    </source>
</evidence>
<keyword evidence="3" id="KW-0223">Dioxygenase</keyword>
<keyword evidence="5" id="KW-0408">Iron</keyword>
<dbReference type="SMART" id="SM00702">
    <property type="entry name" value="P4Hc"/>
    <property type="match status" value="1"/>
</dbReference>
<sequence>MPPKGSKKSASANKTTTTTSSTPQQNPKNKNNTPKPPNWPPLKPLVPASDLYLETLLDDQIIIIRNLLTSTLCKTYVNFLSSLPLVTTPSRPKKGEAVRVNDRFQVHDPVFAERLWGETGLKGLVSDVGNEGGEAKGVGLWGGEVLGLNPNIRIYRYGAGQFFDKHYDDSVPLSPPNIPPFQPSQKTTRARTTWTLLIYLTTCQGGETVFYSEPEPSASSKKKTAAAATPDPIVVGLETGMALLHRHGERCLLHEGREVVGGEKWVVRSDLVVGV</sequence>
<dbReference type="Proteomes" id="UP000223968">
    <property type="component" value="Unassembled WGS sequence"/>
</dbReference>
<comment type="caution">
    <text evidence="8">The sequence shown here is derived from an EMBL/GenBank/DDBJ whole genome shotgun (WGS) entry which is preliminary data.</text>
</comment>
<dbReference type="PANTHER" id="PTHR10869">
    <property type="entry name" value="PROLYL 4-HYDROXYLASE ALPHA SUBUNIT"/>
    <property type="match status" value="1"/>
</dbReference>
<dbReference type="Pfam" id="PF13640">
    <property type="entry name" value="2OG-FeII_Oxy_3"/>
    <property type="match status" value="1"/>
</dbReference>